<dbReference type="Proteomes" id="UP000614047">
    <property type="component" value="Unassembled WGS sequence"/>
</dbReference>
<name>A0A931GQF3_9ACTN</name>
<evidence type="ECO:0000256" key="2">
    <source>
        <dbReference type="ARBA" id="ARBA00022553"/>
    </source>
</evidence>
<dbReference type="InterPro" id="IPR043129">
    <property type="entry name" value="ATPase_NBD"/>
</dbReference>
<evidence type="ECO:0000256" key="6">
    <source>
        <dbReference type="ARBA" id="ARBA00023186"/>
    </source>
</evidence>
<comment type="similarity">
    <text evidence="1">Belongs to the heat shock protein 70 family.</text>
</comment>
<organism evidence="8 9">
    <name type="scientific">Actinomadura viridis</name>
    <dbReference type="NCBI Taxonomy" id="58110"/>
    <lineage>
        <taxon>Bacteria</taxon>
        <taxon>Bacillati</taxon>
        <taxon>Actinomycetota</taxon>
        <taxon>Actinomycetes</taxon>
        <taxon>Streptosporangiales</taxon>
        <taxon>Thermomonosporaceae</taxon>
        <taxon>Actinomadura</taxon>
    </lineage>
</organism>
<evidence type="ECO:0000256" key="7">
    <source>
        <dbReference type="SAM" id="MobiDB-lite"/>
    </source>
</evidence>
<evidence type="ECO:0000313" key="9">
    <source>
        <dbReference type="Proteomes" id="UP000614047"/>
    </source>
</evidence>
<comment type="caution">
    <text evidence="8">The sequence shown here is derived from an EMBL/GenBank/DDBJ whole genome shotgun (WGS) entry which is preliminary data.</text>
</comment>
<evidence type="ECO:0000313" key="8">
    <source>
        <dbReference type="EMBL" id="MBG6091671.1"/>
    </source>
</evidence>
<dbReference type="PROSITE" id="PS00297">
    <property type="entry name" value="HSP70_1"/>
    <property type="match status" value="1"/>
</dbReference>
<dbReference type="InterPro" id="IPR029047">
    <property type="entry name" value="HSP70_peptide-bd_sf"/>
</dbReference>
<dbReference type="SUPFAM" id="SSF100920">
    <property type="entry name" value="Heat shock protein 70kD (HSP70), peptide-binding domain"/>
    <property type="match status" value="1"/>
</dbReference>
<keyword evidence="4" id="KW-0067">ATP-binding</keyword>
<keyword evidence="2" id="KW-0597">Phosphoprotein</keyword>
<evidence type="ECO:0000256" key="5">
    <source>
        <dbReference type="ARBA" id="ARBA00023016"/>
    </source>
</evidence>
<evidence type="ECO:0000256" key="3">
    <source>
        <dbReference type="ARBA" id="ARBA00022741"/>
    </source>
</evidence>
<reference evidence="8" key="1">
    <citation type="submission" date="2020-11" db="EMBL/GenBank/DDBJ databases">
        <title>Sequencing the genomes of 1000 actinobacteria strains.</title>
        <authorList>
            <person name="Klenk H.-P."/>
        </authorList>
    </citation>
    <scope>NUCLEOTIDE SEQUENCE</scope>
    <source>
        <strain evidence="8">DSM 43175</strain>
    </source>
</reference>
<dbReference type="EMBL" id="JADOUA010000001">
    <property type="protein sequence ID" value="MBG6091671.1"/>
    <property type="molecule type" value="Genomic_DNA"/>
</dbReference>
<dbReference type="GO" id="GO:0140662">
    <property type="term" value="F:ATP-dependent protein folding chaperone"/>
    <property type="evidence" value="ECO:0007669"/>
    <property type="project" value="InterPro"/>
</dbReference>
<accession>A0A931GQF3</accession>
<dbReference type="SUPFAM" id="SSF53067">
    <property type="entry name" value="Actin-like ATPase domain"/>
    <property type="match status" value="2"/>
</dbReference>
<keyword evidence="5" id="KW-0346">Stress response</keyword>
<dbReference type="InterPro" id="IPR013126">
    <property type="entry name" value="Hsp_70_fam"/>
</dbReference>
<dbReference type="RefSeq" id="WP_197013955.1">
    <property type="nucleotide sequence ID" value="NZ_BAABES010000002.1"/>
</dbReference>
<keyword evidence="3" id="KW-0547">Nucleotide-binding</keyword>
<evidence type="ECO:0000256" key="1">
    <source>
        <dbReference type="ARBA" id="ARBA00007381"/>
    </source>
</evidence>
<dbReference type="GO" id="GO:0005524">
    <property type="term" value="F:ATP binding"/>
    <property type="evidence" value="ECO:0007669"/>
    <property type="project" value="UniProtKB-KW"/>
</dbReference>
<keyword evidence="6" id="KW-0143">Chaperone</keyword>
<dbReference type="Gene3D" id="2.60.34.10">
    <property type="entry name" value="Substrate Binding Domain Of DNAk, Chain A, domain 1"/>
    <property type="match status" value="1"/>
</dbReference>
<evidence type="ECO:0000256" key="4">
    <source>
        <dbReference type="ARBA" id="ARBA00022840"/>
    </source>
</evidence>
<keyword evidence="9" id="KW-1185">Reference proteome</keyword>
<dbReference type="Gene3D" id="3.90.640.10">
    <property type="entry name" value="Actin, Chain A, domain 4"/>
    <property type="match status" value="1"/>
</dbReference>
<protein>
    <submittedName>
        <fullName evidence="8">Molecular chaperone DnaK</fullName>
    </submittedName>
</protein>
<dbReference type="Gene3D" id="3.30.420.40">
    <property type="match status" value="2"/>
</dbReference>
<dbReference type="PRINTS" id="PR00301">
    <property type="entry name" value="HEATSHOCK70"/>
</dbReference>
<sequence>MSDTIDFGIDLGTTNSAIARLNGVEAEIIKNNDGFDTTPSAVMVDRRGRLYVGRAAKTRNELDPENTCVEFKLRMGTTGQPKHFPAGDRTMEPEQLSAEVLKSLRRDVAQRTGTDITSAVITVPAAFDLSACDATKRAAGLAGLVNAPLLQEPTAAALAHGFQAEAENAFWLVYDFGGGTFDAAVINMRDGEFNVVNHRGDNFLGGKLLDWAIVERLLVPAVTREHRLTDLRRGNPRWLKEISKLKMAAEEAKIQVSRAESAEILVELRDDDGRLFELQYDLARADVERLTEPLIVRSVNLCRKALAESGIGPGDVERVLLVGGPTLSPYLRERLADPREGLGIALDHSQDPITVVARGAAVFAGGQRLGTAAPASPPPRGEYRVELEYRPMGPDPEPFVGGRVTGDGLDGCAVEFINAESRPPWRSGRIALPADGTFTATLFAERGRTNTFQIELTDAAGRRRAITPATLAYTVGVVDTQPPLTHSVGIGLADNEVEWLIRRGTPLPARRRIALRTTIGVSRGRGEGMIRIPVLEGEHHRADRNRRIGRLEVEPDQVRRDVPEGSEIDLIIVIDESRLVIARAYVPILDEEFEHAINLQTETVPDHASLAADAAAEKRRLEAVRRQAAELGDPRAAEVLARIDAERIVPDLDALVDAARVDPDAATSAGRRLLDLRAATDEAEDELEWPRLVQEAREITRTVRELVRERGNANHHRPLQATEAAIQEAITAHDADLLRQRVQEMRTLALQVLDESGDLVFLAFDELRTLQPEMRDQQEAEQLIATGRRAAQSHDLGTLRQVNAALGDLLPTPPPPPDPFSTVRRGR</sequence>
<dbReference type="AlphaFoldDB" id="A0A931GQF3"/>
<dbReference type="CDD" id="cd24029">
    <property type="entry name" value="ASKHA_NBD_HSP70_DnaK_HscA_HscC"/>
    <property type="match status" value="1"/>
</dbReference>
<proteinExistence type="inferred from homology"/>
<gene>
    <name evidence="8" type="ORF">IW256_005784</name>
</gene>
<dbReference type="InterPro" id="IPR018181">
    <property type="entry name" value="Heat_shock_70_CS"/>
</dbReference>
<dbReference type="Pfam" id="PF00012">
    <property type="entry name" value="HSP70"/>
    <property type="match status" value="1"/>
</dbReference>
<dbReference type="PANTHER" id="PTHR19375">
    <property type="entry name" value="HEAT SHOCK PROTEIN 70KDA"/>
    <property type="match status" value="1"/>
</dbReference>
<feature type="region of interest" description="Disordered" evidence="7">
    <location>
        <begin position="805"/>
        <end position="827"/>
    </location>
</feature>